<proteinExistence type="predicted"/>
<name>A0A382P4R5_9ZZZZ</name>
<keyword evidence="1" id="KW-0472">Membrane</keyword>
<dbReference type="AlphaFoldDB" id="A0A382P4R5"/>
<reference evidence="2" key="1">
    <citation type="submission" date="2018-05" db="EMBL/GenBank/DDBJ databases">
        <authorList>
            <person name="Lanie J.A."/>
            <person name="Ng W.-L."/>
            <person name="Kazmierczak K.M."/>
            <person name="Andrzejewski T.M."/>
            <person name="Davidsen T.M."/>
            <person name="Wayne K.J."/>
            <person name="Tettelin H."/>
            <person name="Glass J.I."/>
            <person name="Rusch D."/>
            <person name="Podicherti R."/>
            <person name="Tsui H.-C.T."/>
            <person name="Winkler M.E."/>
        </authorList>
    </citation>
    <scope>NUCLEOTIDE SEQUENCE</scope>
</reference>
<evidence type="ECO:0000256" key="1">
    <source>
        <dbReference type="SAM" id="Phobius"/>
    </source>
</evidence>
<protein>
    <submittedName>
        <fullName evidence="2">Uncharacterized protein</fullName>
    </submittedName>
</protein>
<keyword evidence="1" id="KW-0812">Transmembrane</keyword>
<sequence length="330" mass="35387">EAQAVNEAESGLVAIAIFMLVTVLVFQVLDIAWNTQVDAHQDFARRLEDRQSKDIDVGCPVDTAADCLTYTATVTNNGDTVVTDFTEMDLLVQYTDIGDTEVVSRLVHTTDWTVSISPDDRDANSWNPGETATITFTLASAPKDNTRGTLVVGTLLGVVDSAYFSCICVTGNTGYLSPTAHAADTGGDGDGLKTNPTYAFDDDSVPASNVGGDGDRHRFSTYGMSLKSSCYVSGIEVKLDWWLSALAGGNSMDVELSWDNGASWTAVKTDALESTSERSVVLGSSSDAWGRTWVSSEFADDLFLVRATTNGSGSPTYFLDWAPVTVYYTT</sequence>
<gene>
    <name evidence="2" type="ORF">METZ01_LOCUS321197</name>
</gene>
<feature type="transmembrane region" description="Helical" evidence="1">
    <location>
        <begin position="12"/>
        <end position="33"/>
    </location>
</feature>
<dbReference type="EMBL" id="UINC01104864">
    <property type="protein sequence ID" value="SVC68343.1"/>
    <property type="molecule type" value="Genomic_DNA"/>
</dbReference>
<keyword evidence="1" id="KW-1133">Transmembrane helix</keyword>
<evidence type="ECO:0000313" key="2">
    <source>
        <dbReference type="EMBL" id="SVC68343.1"/>
    </source>
</evidence>
<feature type="non-terminal residue" evidence="2">
    <location>
        <position position="1"/>
    </location>
</feature>
<organism evidence="2">
    <name type="scientific">marine metagenome</name>
    <dbReference type="NCBI Taxonomy" id="408172"/>
    <lineage>
        <taxon>unclassified sequences</taxon>
        <taxon>metagenomes</taxon>
        <taxon>ecological metagenomes</taxon>
    </lineage>
</organism>
<accession>A0A382P4R5</accession>